<organism evidence="3 4">
    <name type="scientific">Streptomyces javensis</name>
    <dbReference type="NCBI Taxonomy" id="114698"/>
    <lineage>
        <taxon>Bacteria</taxon>
        <taxon>Bacillati</taxon>
        <taxon>Actinomycetota</taxon>
        <taxon>Actinomycetes</taxon>
        <taxon>Kitasatosporales</taxon>
        <taxon>Streptomycetaceae</taxon>
        <taxon>Streptomyces</taxon>
        <taxon>Streptomyces violaceusniger group</taxon>
    </lineage>
</organism>
<feature type="domain" description="Integrase catalytic" evidence="2">
    <location>
        <begin position="11"/>
        <end position="70"/>
    </location>
</feature>
<feature type="region of interest" description="Disordered" evidence="1">
    <location>
        <begin position="70"/>
        <end position="90"/>
    </location>
</feature>
<protein>
    <recommendedName>
        <fullName evidence="2">Integrase catalytic domain-containing protein</fullName>
    </recommendedName>
</protein>
<evidence type="ECO:0000259" key="2">
    <source>
        <dbReference type="Pfam" id="PF13683"/>
    </source>
</evidence>
<keyword evidence="4" id="KW-1185">Reference proteome</keyword>
<proteinExistence type="predicted"/>
<comment type="caution">
    <text evidence="3">The sequence shown here is derived from an EMBL/GenBank/DDBJ whole genome shotgun (WGS) entry which is preliminary data.</text>
</comment>
<name>A0ABN1WZQ0_9ACTN</name>
<sequence length="106" mass="12303">MTDAGLKVVTTGIRIPRINSLIERWIQTCRRELLDRTLIWNQSHLLHALREFETHYNGHRSHRALGQAAPLRPLPHPIDAPGESRHLDVRRRDRLGATLHEYQHAA</sequence>
<dbReference type="Pfam" id="PF13683">
    <property type="entry name" value="rve_3"/>
    <property type="match status" value="1"/>
</dbReference>
<dbReference type="InterPro" id="IPR012337">
    <property type="entry name" value="RNaseH-like_sf"/>
</dbReference>
<dbReference type="EMBL" id="BAAAIH010000018">
    <property type="protein sequence ID" value="GAA1274236.1"/>
    <property type="molecule type" value="Genomic_DNA"/>
</dbReference>
<evidence type="ECO:0000313" key="4">
    <source>
        <dbReference type="Proteomes" id="UP001500282"/>
    </source>
</evidence>
<dbReference type="InterPro" id="IPR001584">
    <property type="entry name" value="Integrase_cat-core"/>
</dbReference>
<dbReference type="Proteomes" id="UP001500282">
    <property type="component" value="Unassembled WGS sequence"/>
</dbReference>
<reference evidence="3 4" key="1">
    <citation type="journal article" date="2019" name="Int. J. Syst. Evol. Microbiol.">
        <title>The Global Catalogue of Microorganisms (GCM) 10K type strain sequencing project: providing services to taxonomists for standard genome sequencing and annotation.</title>
        <authorList>
            <consortium name="The Broad Institute Genomics Platform"/>
            <consortium name="The Broad Institute Genome Sequencing Center for Infectious Disease"/>
            <person name="Wu L."/>
            <person name="Ma J."/>
        </authorList>
    </citation>
    <scope>NUCLEOTIDE SEQUENCE [LARGE SCALE GENOMIC DNA]</scope>
    <source>
        <strain evidence="3 4">JCM 11448</strain>
    </source>
</reference>
<evidence type="ECO:0000313" key="3">
    <source>
        <dbReference type="EMBL" id="GAA1274236.1"/>
    </source>
</evidence>
<accession>A0ABN1WZQ0</accession>
<gene>
    <name evidence="3" type="ORF">GCM10009579_36430</name>
</gene>
<evidence type="ECO:0000256" key="1">
    <source>
        <dbReference type="SAM" id="MobiDB-lite"/>
    </source>
</evidence>
<dbReference type="SUPFAM" id="SSF53098">
    <property type="entry name" value="Ribonuclease H-like"/>
    <property type="match status" value="1"/>
</dbReference>